<dbReference type="EMBL" id="AP018711">
    <property type="protein sequence ID" value="BBE35293.1"/>
    <property type="molecule type" value="Genomic_DNA"/>
</dbReference>
<accession>A0AAD1G1X6</accession>
<proteinExistence type="predicted"/>
<dbReference type="RefSeq" id="WP_121053136.1">
    <property type="nucleotide sequence ID" value="NZ_AP018711.1"/>
</dbReference>
<dbReference type="Proteomes" id="UP000275727">
    <property type="component" value="Chromosome"/>
</dbReference>
<sequence>MRAAITVGHGERDQIKIVDDWTDPVAGEGQVVVDIAACAVNFHDIFTRRGMPGIKIPLPVVVGSDMAGTISAVGADVAGWSVGDRVLIDPIAHDGQTGMLGETADGGRAERIAVGAGHLIRVPDGVTLEQAASLPLAYGTAHRMMITQGRIKAGEKVLVMGASGGVGAACVQLAKMTGCEVIACASSDSKISRLKAIGADHGINYATGSILEQVKALYGKPKVYGGGGVDVLVNFTGGDTMKESQRCLTLGGRLLTCGATAGYDVGIDMRFLWTFEHLMIGSNGWSREDLVALLDLIAAGKLDPVIDKILPLEQTAEAERMLEDREVVGKVLIRP</sequence>
<keyword evidence="3" id="KW-0963">Cytoplasm</keyword>
<dbReference type="EMBL" id="RBWX01000010">
    <property type="protein sequence ID" value="RKS86597.1"/>
    <property type="molecule type" value="Genomic_DNA"/>
</dbReference>
<comment type="subcellular location">
    <subcellularLocation>
        <location evidence="1">Cytoplasm</location>
    </subcellularLocation>
</comment>
<dbReference type="SMART" id="SM00829">
    <property type="entry name" value="PKS_ER"/>
    <property type="match status" value="1"/>
</dbReference>
<dbReference type="InterPro" id="IPR051603">
    <property type="entry name" value="Zinc-ADH_QOR/CCCR"/>
</dbReference>
<protein>
    <submittedName>
        <fullName evidence="9">NADPH:quinone reductase-like Zn-dependent oxidoreductase</fullName>
    </submittedName>
    <submittedName>
        <fullName evidence="8">Zinc-binding dehydrogenase</fullName>
    </submittedName>
</protein>
<evidence type="ECO:0000313" key="9">
    <source>
        <dbReference type="EMBL" id="RKS86597.1"/>
    </source>
</evidence>
<evidence type="ECO:0000259" key="7">
    <source>
        <dbReference type="SMART" id="SM00829"/>
    </source>
</evidence>
<keyword evidence="6" id="KW-0007">Acetylation</keyword>
<dbReference type="Proteomes" id="UP000276029">
    <property type="component" value="Unassembled WGS sequence"/>
</dbReference>
<dbReference type="PROSITE" id="PS01162">
    <property type="entry name" value="QOR_ZETA_CRYSTAL"/>
    <property type="match status" value="1"/>
</dbReference>
<feature type="domain" description="Enoyl reductase (ER)" evidence="7">
    <location>
        <begin position="10"/>
        <end position="333"/>
    </location>
</feature>
<name>A0AAD1G1X6_SPHMI</name>
<dbReference type="InterPro" id="IPR020843">
    <property type="entry name" value="ER"/>
</dbReference>
<evidence type="ECO:0000256" key="6">
    <source>
        <dbReference type="ARBA" id="ARBA00022990"/>
    </source>
</evidence>
<dbReference type="KEGG" id="smic:SmB9_29510"/>
<keyword evidence="5" id="KW-0694">RNA-binding</keyword>
<dbReference type="GO" id="GO:0003723">
    <property type="term" value="F:RNA binding"/>
    <property type="evidence" value="ECO:0007669"/>
    <property type="project" value="UniProtKB-KW"/>
</dbReference>
<evidence type="ECO:0000313" key="8">
    <source>
        <dbReference type="EMBL" id="BBE35293.1"/>
    </source>
</evidence>
<dbReference type="Pfam" id="PF00107">
    <property type="entry name" value="ADH_zinc_N"/>
    <property type="match status" value="1"/>
</dbReference>
<dbReference type="AlphaFoldDB" id="A0AAD1G1X6"/>
<reference evidence="8 10" key="1">
    <citation type="submission" date="2018-06" db="EMBL/GenBank/DDBJ databases">
        <title>Complete Genome Sequence of the Microcystin-Degrading Bacterium Sphingosinicella microcystinivorans Strain B-9.</title>
        <authorList>
            <person name="Jin H."/>
            <person name="Nishizawa T."/>
            <person name="Guo Y."/>
            <person name="Nishizawa A."/>
            <person name="Park H."/>
            <person name="Kato H."/>
            <person name="Tsuji K."/>
            <person name="Harada K."/>
        </authorList>
    </citation>
    <scope>NUCLEOTIDE SEQUENCE [LARGE SCALE GENOMIC DNA]</scope>
    <source>
        <strain evidence="8 10">B9</strain>
    </source>
</reference>
<dbReference type="GO" id="GO:0005737">
    <property type="term" value="C:cytoplasm"/>
    <property type="evidence" value="ECO:0007669"/>
    <property type="project" value="UniProtKB-SubCell"/>
</dbReference>
<evidence type="ECO:0000256" key="3">
    <source>
        <dbReference type="ARBA" id="ARBA00022490"/>
    </source>
</evidence>
<dbReference type="InterPro" id="IPR013149">
    <property type="entry name" value="ADH-like_C"/>
</dbReference>
<dbReference type="PANTHER" id="PTHR44154:SF1">
    <property type="entry name" value="QUINONE OXIDOREDUCTASE"/>
    <property type="match status" value="1"/>
</dbReference>
<evidence type="ECO:0000256" key="5">
    <source>
        <dbReference type="ARBA" id="ARBA00022884"/>
    </source>
</evidence>
<evidence type="ECO:0000256" key="4">
    <source>
        <dbReference type="ARBA" id="ARBA00022857"/>
    </source>
</evidence>
<dbReference type="PANTHER" id="PTHR44154">
    <property type="entry name" value="QUINONE OXIDOREDUCTASE"/>
    <property type="match status" value="1"/>
</dbReference>
<evidence type="ECO:0000256" key="1">
    <source>
        <dbReference type="ARBA" id="ARBA00004496"/>
    </source>
</evidence>
<dbReference type="Gene3D" id="3.90.180.10">
    <property type="entry name" value="Medium-chain alcohol dehydrogenases, catalytic domain"/>
    <property type="match status" value="1"/>
</dbReference>
<evidence type="ECO:0000313" key="10">
    <source>
        <dbReference type="Proteomes" id="UP000275727"/>
    </source>
</evidence>
<keyword evidence="4" id="KW-0521">NADP</keyword>
<dbReference type="InterPro" id="IPR011032">
    <property type="entry name" value="GroES-like_sf"/>
</dbReference>
<dbReference type="GO" id="GO:0016491">
    <property type="term" value="F:oxidoreductase activity"/>
    <property type="evidence" value="ECO:0007669"/>
    <property type="project" value="InterPro"/>
</dbReference>
<organism evidence="8 10">
    <name type="scientific">Sphingosinicella microcystinivorans</name>
    <dbReference type="NCBI Taxonomy" id="335406"/>
    <lineage>
        <taxon>Bacteria</taxon>
        <taxon>Pseudomonadati</taxon>
        <taxon>Pseudomonadota</taxon>
        <taxon>Alphaproteobacteria</taxon>
        <taxon>Sphingomonadales</taxon>
        <taxon>Sphingosinicellaceae</taxon>
        <taxon>Sphingosinicella</taxon>
    </lineage>
</organism>
<keyword evidence="11" id="KW-1185">Reference proteome</keyword>
<dbReference type="GO" id="GO:0008270">
    <property type="term" value="F:zinc ion binding"/>
    <property type="evidence" value="ECO:0007669"/>
    <property type="project" value="InterPro"/>
</dbReference>
<dbReference type="SUPFAM" id="SSF51735">
    <property type="entry name" value="NAD(P)-binding Rossmann-fold domains"/>
    <property type="match status" value="1"/>
</dbReference>
<comment type="subunit">
    <text evidence="2">Homotetramer.</text>
</comment>
<dbReference type="InterPro" id="IPR013154">
    <property type="entry name" value="ADH-like_N"/>
</dbReference>
<dbReference type="InterPro" id="IPR002364">
    <property type="entry name" value="Quin_OxRdtase/zeta-crystal_CS"/>
</dbReference>
<dbReference type="SUPFAM" id="SSF50129">
    <property type="entry name" value="GroES-like"/>
    <property type="match status" value="1"/>
</dbReference>
<evidence type="ECO:0000256" key="2">
    <source>
        <dbReference type="ARBA" id="ARBA00011881"/>
    </source>
</evidence>
<dbReference type="InterPro" id="IPR036291">
    <property type="entry name" value="NAD(P)-bd_dom_sf"/>
</dbReference>
<evidence type="ECO:0000313" key="11">
    <source>
        <dbReference type="Proteomes" id="UP000276029"/>
    </source>
</evidence>
<dbReference type="Pfam" id="PF08240">
    <property type="entry name" value="ADH_N"/>
    <property type="match status" value="1"/>
</dbReference>
<reference evidence="9 11" key="2">
    <citation type="submission" date="2018-10" db="EMBL/GenBank/DDBJ databases">
        <title>Genomic Encyclopedia of Type Strains, Phase IV (KMG-IV): sequencing the most valuable type-strain genomes for metagenomic binning, comparative biology and taxonomic classification.</title>
        <authorList>
            <person name="Goeker M."/>
        </authorList>
    </citation>
    <scope>NUCLEOTIDE SEQUENCE [LARGE SCALE GENOMIC DNA]</scope>
    <source>
        <strain evidence="9 11">DSM 19791</strain>
    </source>
</reference>
<gene>
    <name evidence="9" type="ORF">DFR51_3311</name>
    <name evidence="8" type="ORF">SmB9_29510</name>
</gene>